<dbReference type="PANTHER" id="PTHR34353">
    <property type="entry name" value="CRISPR-ASSOCIATED ENDONUCLEASE CAS1 1"/>
    <property type="match status" value="1"/>
</dbReference>
<keyword evidence="3 9" id="KW-0255">Endonuclease</keyword>
<dbReference type="InterPro" id="IPR050646">
    <property type="entry name" value="Cas1"/>
</dbReference>
<dbReference type="NCBIfam" id="TIGR00287">
    <property type="entry name" value="cas1"/>
    <property type="match status" value="1"/>
</dbReference>
<dbReference type="PATRIC" id="fig|294671.3.peg.728"/>
<evidence type="ECO:0000256" key="2">
    <source>
        <dbReference type="ARBA" id="ARBA00022723"/>
    </source>
</evidence>
<dbReference type="EC" id="3.1.-.-" evidence="9"/>
<keyword evidence="4 9" id="KW-0378">Hydrolase</keyword>
<dbReference type="CDD" id="cd09634">
    <property type="entry name" value="Cas1_I-II-III"/>
    <property type="match status" value="1"/>
</dbReference>
<feature type="binding site" evidence="9">
    <location>
        <position position="163"/>
    </location>
    <ligand>
        <name>Mn(2+)</name>
        <dbReference type="ChEBI" id="CHEBI:29035"/>
    </ligand>
</feature>
<dbReference type="STRING" id="294671.YLM1_0699"/>
<dbReference type="GO" id="GO:0051607">
    <property type="term" value="P:defense response to virus"/>
    <property type="evidence" value="ECO:0007669"/>
    <property type="project" value="UniProtKB-UniRule"/>
</dbReference>
<dbReference type="Gene3D" id="1.20.120.920">
    <property type="entry name" value="CRISPR-associated endonuclease Cas1, C-terminal domain"/>
    <property type="match status" value="1"/>
</dbReference>
<evidence type="ECO:0000256" key="1">
    <source>
        <dbReference type="ARBA" id="ARBA00022722"/>
    </source>
</evidence>
<accession>A0A126QZM1</accession>
<keyword evidence="1 9" id="KW-0540">Nuclease</keyword>
<keyword evidence="7 9" id="KW-0238">DNA-binding</keyword>
<dbReference type="GeneID" id="28488996"/>
<proteinExistence type="inferred from homology"/>
<reference evidence="11" key="2">
    <citation type="submission" date="2016-02" db="EMBL/GenBank/DDBJ databases">
        <title>The draft genome sequence of the rumen methanogen Methanobrevibacter olleyae YLM1.</title>
        <authorList>
            <consortium name="New Zealand Agricultural Greenhouse Gas Research Centre/Pastoral Greenhouse Gas Research Consortium"/>
            <person name="Kelly W.J."/>
            <person name="Li D."/>
            <person name="Lambie S.C."/>
            <person name="Attwood G.T."/>
            <person name="Altermann E."/>
            <person name="Leahy S.C."/>
        </authorList>
    </citation>
    <scope>NUCLEOTIDE SEQUENCE [LARGE SCALE GENOMIC DNA]</scope>
    <source>
        <strain evidence="11">YLM1</strain>
    </source>
</reference>
<evidence type="ECO:0000256" key="9">
    <source>
        <dbReference type="HAMAP-Rule" id="MF_01470"/>
    </source>
</evidence>
<evidence type="ECO:0000313" key="11">
    <source>
        <dbReference type="Proteomes" id="UP000066376"/>
    </source>
</evidence>
<dbReference type="GO" id="GO:0046872">
    <property type="term" value="F:metal ion binding"/>
    <property type="evidence" value="ECO:0007669"/>
    <property type="project" value="UniProtKB-UniRule"/>
</dbReference>
<comment type="subunit">
    <text evidence="9">Homodimer, forms a heterotetramer with a Cas2 homodimer.</text>
</comment>
<evidence type="ECO:0000256" key="5">
    <source>
        <dbReference type="ARBA" id="ARBA00022842"/>
    </source>
</evidence>
<dbReference type="HAMAP" id="MF_01470">
    <property type="entry name" value="Cas1"/>
    <property type="match status" value="1"/>
</dbReference>
<dbReference type="Pfam" id="PF01867">
    <property type="entry name" value="Cas_Cas1"/>
    <property type="match status" value="1"/>
</dbReference>
<dbReference type="PANTHER" id="PTHR34353:SF2">
    <property type="entry name" value="CRISPR-ASSOCIATED ENDONUCLEASE CAS1 1"/>
    <property type="match status" value="1"/>
</dbReference>
<dbReference type="Proteomes" id="UP000066376">
    <property type="component" value="Chromosome"/>
</dbReference>
<keyword evidence="2 9" id="KW-0479">Metal-binding</keyword>
<protein>
    <recommendedName>
        <fullName evidence="9">CRISPR-associated endonuclease Cas1</fullName>
        <ecNumber evidence="9">3.1.-.-</ecNumber>
    </recommendedName>
</protein>
<gene>
    <name evidence="9" type="primary">cas1</name>
    <name evidence="10" type="ORF">YLM1_0699</name>
</gene>
<evidence type="ECO:0000256" key="8">
    <source>
        <dbReference type="ARBA" id="ARBA00023211"/>
    </source>
</evidence>
<keyword evidence="6 9" id="KW-0051">Antiviral defense</keyword>
<comment type="cofactor">
    <cofactor evidence="9">
        <name>Mg(2+)</name>
        <dbReference type="ChEBI" id="CHEBI:18420"/>
    </cofactor>
    <cofactor evidence="9">
        <name>Mn(2+)</name>
        <dbReference type="ChEBI" id="CHEBI:29035"/>
    </cofactor>
</comment>
<evidence type="ECO:0000256" key="7">
    <source>
        <dbReference type="ARBA" id="ARBA00023125"/>
    </source>
</evidence>
<dbReference type="GO" id="GO:0004519">
    <property type="term" value="F:endonuclease activity"/>
    <property type="evidence" value="ECO:0007669"/>
    <property type="project" value="UniProtKB-UniRule"/>
</dbReference>
<evidence type="ECO:0000256" key="4">
    <source>
        <dbReference type="ARBA" id="ARBA00022801"/>
    </source>
</evidence>
<dbReference type="EMBL" id="CP014265">
    <property type="protein sequence ID" value="AMK15256.1"/>
    <property type="molecule type" value="Genomic_DNA"/>
</dbReference>
<dbReference type="KEGG" id="mol:YLM1_0699"/>
<evidence type="ECO:0000256" key="6">
    <source>
        <dbReference type="ARBA" id="ARBA00023118"/>
    </source>
</evidence>
<keyword evidence="8 9" id="KW-0464">Manganese</keyword>
<dbReference type="InterPro" id="IPR042211">
    <property type="entry name" value="CRISPR-assoc_Cas1_N"/>
</dbReference>
<dbReference type="GO" id="GO:0003677">
    <property type="term" value="F:DNA binding"/>
    <property type="evidence" value="ECO:0007669"/>
    <property type="project" value="UniProtKB-KW"/>
</dbReference>
<sequence>MKLVIDGFGKSVAKRDNQVVIKENGKEKGYFLAKDISQILLTGKGSITFDALSLLAEHDIDCVSIDWRGYVDYRLSAPDRKNAIVKKEQYFSLMDSRSGYLAKAFIIAKIENQKAVLGTLAKSREDNDFLLNQRDKLSDSLEKLSKIYNKTSDNLRNRIMGIEGQASVEYWAGFSDVLDEKWDFRGRSGRDAQDPVNSLLNYGYAVVESEIWKSIYLAGLDPYCGFLHSERYGRASLVFDLIEEFRQQIVDKTILSIVNKNQVNPDDFEDNGNIILMNDKSRRLVIAKIMDKLNSKVEFNGNKMSYSDIIMYQGRLISKFLTHEAQYTGFFRRW</sequence>
<organism evidence="10 11">
    <name type="scientific">Methanobrevibacter olleyae</name>
    <dbReference type="NCBI Taxonomy" id="294671"/>
    <lineage>
        <taxon>Archaea</taxon>
        <taxon>Methanobacteriati</taxon>
        <taxon>Methanobacteriota</taxon>
        <taxon>Methanomada group</taxon>
        <taxon>Methanobacteria</taxon>
        <taxon>Methanobacteriales</taxon>
        <taxon>Methanobacteriaceae</taxon>
        <taxon>Methanobrevibacter</taxon>
    </lineage>
</organism>
<dbReference type="InterPro" id="IPR002729">
    <property type="entry name" value="CRISPR-assoc_Cas1"/>
</dbReference>
<keyword evidence="5 9" id="KW-0460">Magnesium</keyword>
<comment type="function">
    <text evidence="9">CRISPR (clustered regularly interspaced short palindromic repeat), is an adaptive immune system that provides protection against mobile genetic elements (viruses, transposable elements and conjugative plasmids). CRISPR clusters contain spacers, sequences complementary to antecedent mobile elements, and target invading nucleic acids. CRISPR clusters are transcribed and processed into CRISPR RNA (crRNA). Acts as a dsDNA endonuclease. Involved in the integration of spacer DNA into the CRISPR cassette.</text>
</comment>
<dbReference type="RefSeq" id="WP_067146344.1">
    <property type="nucleotide sequence ID" value="NZ_CP014265.1"/>
</dbReference>
<reference evidence="10 11" key="1">
    <citation type="journal article" date="2016" name="Genome Announc.">
        <title>Draft Genome Sequence of the Rumen Methanogen Methanobrevibacter olleyae YLM1.</title>
        <authorList>
            <person name="Kelly W.J."/>
            <person name="Li D."/>
            <person name="Lambie S.C."/>
            <person name="Cox F."/>
            <person name="Attwood G.T."/>
            <person name="Altermann E."/>
            <person name="Leahy S.C."/>
        </authorList>
    </citation>
    <scope>NUCLEOTIDE SEQUENCE [LARGE SCALE GENOMIC DNA]</scope>
    <source>
        <strain evidence="10 11">YLM1</strain>
    </source>
</reference>
<dbReference type="GO" id="GO:0016787">
    <property type="term" value="F:hydrolase activity"/>
    <property type="evidence" value="ECO:0007669"/>
    <property type="project" value="UniProtKB-KW"/>
</dbReference>
<evidence type="ECO:0000256" key="3">
    <source>
        <dbReference type="ARBA" id="ARBA00022759"/>
    </source>
</evidence>
<dbReference type="AlphaFoldDB" id="A0A126QZM1"/>
<dbReference type="GO" id="GO:0043571">
    <property type="term" value="P:maintenance of CRISPR repeat elements"/>
    <property type="evidence" value="ECO:0007669"/>
    <property type="project" value="UniProtKB-UniRule"/>
</dbReference>
<feature type="binding site" evidence="9">
    <location>
        <position position="243"/>
    </location>
    <ligand>
        <name>Mn(2+)</name>
        <dbReference type="ChEBI" id="CHEBI:29035"/>
    </ligand>
</feature>
<feature type="binding site" evidence="9">
    <location>
        <position position="228"/>
    </location>
    <ligand>
        <name>Mn(2+)</name>
        <dbReference type="ChEBI" id="CHEBI:29035"/>
    </ligand>
</feature>
<name>A0A126QZM1_METOL</name>
<comment type="similarity">
    <text evidence="9">Belongs to the CRISPR-associated endonuclease Cas1 family.</text>
</comment>
<dbReference type="InterPro" id="IPR042206">
    <property type="entry name" value="CRISPR-assoc_Cas1_C"/>
</dbReference>
<keyword evidence="11" id="KW-1185">Reference proteome</keyword>
<evidence type="ECO:0000313" key="10">
    <source>
        <dbReference type="EMBL" id="AMK15256.1"/>
    </source>
</evidence>
<dbReference type="Gene3D" id="3.100.10.20">
    <property type="entry name" value="CRISPR-associated endonuclease Cas1, N-terminal domain"/>
    <property type="match status" value="1"/>
</dbReference>